<accession>A0A8J8PCU8</accession>
<comment type="caution">
    <text evidence="1">The sequence shown here is derived from an EMBL/GenBank/DDBJ whole genome shotgun (WGS) entry which is preliminary data.</text>
</comment>
<reference evidence="1" key="1">
    <citation type="submission" date="2016-03" db="EMBL/GenBank/DDBJ databases">
        <authorList>
            <person name="Borrel G."/>
            <person name="Mccann A."/>
            <person name="O'Toole P.W."/>
        </authorList>
    </citation>
    <scope>NUCLEOTIDE SEQUENCE</scope>
    <source>
        <strain evidence="1">183</strain>
    </source>
</reference>
<name>A0A8J8PCU8_9ARCH</name>
<dbReference type="EMBL" id="LVVT01000024">
    <property type="protein sequence ID" value="TQS81278.1"/>
    <property type="molecule type" value="Genomic_DNA"/>
</dbReference>
<dbReference type="AlphaFoldDB" id="A0A8J8PCU8"/>
<evidence type="ECO:0000313" key="2">
    <source>
        <dbReference type="Proteomes" id="UP000752814"/>
    </source>
</evidence>
<dbReference type="Proteomes" id="UP000752814">
    <property type="component" value="Unassembled WGS sequence"/>
</dbReference>
<sequence length="150" mass="17499">MVSKYDFQSYIYPDKVNIILNMHGRPEYYNYYELTDDGIGRYISKLKSIANGEEYENWNDNKLSEMPANKEGFYAHPCWVQRIISSIPFGKITYKAGWNEISSKELIAAIASFRLQKNVCVNEEGNFDIEGYERNVDKLDLEEVISNIEK</sequence>
<evidence type="ECO:0000313" key="1">
    <source>
        <dbReference type="EMBL" id="TQS81278.1"/>
    </source>
</evidence>
<protein>
    <submittedName>
        <fullName evidence="1">Uncharacterized protein</fullName>
    </submittedName>
</protein>
<organism evidence="1 2">
    <name type="scientific">Candidatus Methanomassiliicoccus intestinalis</name>
    <dbReference type="NCBI Taxonomy" id="1406512"/>
    <lineage>
        <taxon>Archaea</taxon>
        <taxon>Methanobacteriati</taxon>
        <taxon>Thermoplasmatota</taxon>
        <taxon>Thermoplasmata</taxon>
        <taxon>Methanomassiliicoccales</taxon>
        <taxon>Methanomassiliicoccaceae</taxon>
        <taxon>Methanomassiliicoccus</taxon>
    </lineage>
</organism>
<proteinExistence type="predicted"/>
<gene>
    <name evidence="1" type="ORF">A3207_05275</name>
</gene>
<dbReference type="RefSeq" id="WP_400195052.1">
    <property type="nucleotide sequence ID" value="NZ_CAYAYE010000043.1"/>
</dbReference>